<dbReference type="InterPro" id="IPR025737">
    <property type="entry name" value="FApF"/>
</dbReference>
<dbReference type="EMBL" id="FOQT01000001">
    <property type="protein sequence ID" value="SFH85392.1"/>
    <property type="molecule type" value="Genomic_DNA"/>
</dbReference>
<dbReference type="RefSeq" id="WP_090078508.1">
    <property type="nucleotide sequence ID" value="NZ_FOQT01000001.1"/>
</dbReference>
<evidence type="ECO:0000313" key="1">
    <source>
        <dbReference type="EMBL" id="SFH85392.1"/>
    </source>
</evidence>
<dbReference type="OrthoDB" id="1014491at2"/>
<sequence>MKFKILIFTFLPLIFFAQMKTDRPGFATATDIVSKGNLQSENGLNYLHDNDEFSSDHLFRYGVAKDFELRLETNQNYDDAENSTYTFSGKYNFLNGSDSSPALTFIGISDFKIENYSAFLAANQSLSDKFNLQINSGYKKEDHFNYLFMITNLGYSISDKWSLFAEYYGNYTAKDSPDHNADFGLSYTPSNRLEFDISAGSSLDNISKNYFINAGFSFALFK</sequence>
<name>A0A1I3DF32_9FLAO</name>
<organism evidence="1 2">
    <name type="scientific">Halpernia frigidisoli</name>
    <dbReference type="NCBI Taxonomy" id="1125876"/>
    <lineage>
        <taxon>Bacteria</taxon>
        <taxon>Pseudomonadati</taxon>
        <taxon>Bacteroidota</taxon>
        <taxon>Flavobacteriia</taxon>
        <taxon>Flavobacteriales</taxon>
        <taxon>Weeksellaceae</taxon>
        <taxon>Chryseobacterium group</taxon>
        <taxon>Halpernia</taxon>
    </lineage>
</organism>
<dbReference type="Pfam" id="PF13557">
    <property type="entry name" value="Phenol_MetA_deg"/>
    <property type="match status" value="1"/>
</dbReference>
<dbReference type="Proteomes" id="UP000198931">
    <property type="component" value="Unassembled WGS sequence"/>
</dbReference>
<dbReference type="AlphaFoldDB" id="A0A1I3DF32"/>
<evidence type="ECO:0000313" key="2">
    <source>
        <dbReference type="Proteomes" id="UP000198931"/>
    </source>
</evidence>
<reference evidence="1 2" key="1">
    <citation type="submission" date="2016-10" db="EMBL/GenBank/DDBJ databases">
        <authorList>
            <person name="de Groot N.N."/>
        </authorList>
    </citation>
    <scope>NUCLEOTIDE SEQUENCE [LARGE SCALE GENOMIC DNA]</scope>
    <source>
        <strain evidence="1 2">DSM 26000</strain>
    </source>
</reference>
<dbReference type="SUPFAM" id="SSF56935">
    <property type="entry name" value="Porins"/>
    <property type="match status" value="1"/>
</dbReference>
<dbReference type="STRING" id="1125876.SAMN05443292_0427"/>
<gene>
    <name evidence="1" type="ORF">SAMN05443292_0427</name>
</gene>
<keyword evidence="2" id="KW-1185">Reference proteome</keyword>
<accession>A0A1I3DF32</accession>
<proteinExistence type="predicted"/>
<protein>
    <submittedName>
        <fullName evidence="1">Putative MetA-pathway of phenol degradation</fullName>
    </submittedName>
</protein>